<proteinExistence type="predicted"/>
<dbReference type="EMBL" id="CP033969">
    <property type="protein sequence ID" value="AZG15150.1"/>
    <property type="molecule type" value="Genomic_DNA"/>
</dbReference>
<evidence type="ECO:0000313" key="1">
    <source>
        <dbReference type="EMBL" id="AZG15150.1"/>
    </source>
</evidence>
<name>A0A3G8H4Y0_9BURK</name>
<dbReference type="InterPro" id="IPR010323">
    <property type="entry name" value="DUF924"/>
</dbReference>
<reference evidence="2" key="1">
    <citation type="submission" date="2018-11" db="EMBL/GenBank/DDBJ databases">
        <title>FDA dAtabase for Regulatory Grade micrObial Sequences (FDA-ARGOS): Supporting development and validation of Infectious Disease Dx tests.</title>
        <authorList>
            <person name="Goldberg B."/>
            <person name="Campos J."/>
            <person name="Tallon L."/>
            <person name="Sadzewicz L."/>
            <person name="Zhao X."/>
            <person name="Vavikolanu K."/>
            <person name="Mehta A."/>
            <person name="Aluvathingal J."/>
            <person name="Nadendla S."/>
            <person name="Geyer C."/>
            <person name="Nandy P."/>
            <person name="Yan Y."/>
            <person name="Sichtig H."/>
        </authorList>
    </citation>
    <scope>NUCLEOTIDE SEQUENCE [LARGE SCALE GENOMIC DNA]</scope>
    <source>
        <strain evidence="2">FDAARGOS_614</strain>
    </source>
</reference>
<dbReference type="Gene3D" id="1.25.40.10">
    <property type="entry name" value="Tetratricopeptide repeat domain"/>
    <property type="match status" value="1"/>
</dbReference>
<dbReference type="RefSeq" id="WP_124684894.1">
    <property type="nucleotide sequence ID" value="NZ_CP033969.1"/>
</dbReference>
<accession>A0A3G8H4Y0</accession>
<protein>
    <submittedName>
        <fullName evidence="1">DUF924 domain-containing protein</fullName>
    </submittedName>
</protein>
<dbReference type="OrthoDB" id="7593450at2"/>
<dbReference type="Gene3D" id="1.20.58.320">
    <property type="entry name" value="TPR-like"/>
    <property type="match status" value="1"/>
</dbReference>
<dbReference type="AlphaFoldDB" id="A0A3G8H4Y0"/>
<gene>
    <name evidence="1" type="ORF">EHF44_17880</name>
</gene>
<dbReference type="KEGG" id="cpau:EHF44_17880"/>
<dbReference type="SUPFAM" id="SSF48452">
    <property type="entry name" value="TPR-like"/>
    <property type="match status" value="1"/>
</dbReference>
<evidence type="ECO:0000313" key="2">
    <source>
        <dbReference type="Proteomes" id="UP000270411"/>
    </source>
</evidence>
<dbReference type="Proteomes" id="UP000270411">
    <property type="component" value="Chromosome 1"/>
</dbReference>
<organism evidence="1 2">
    <name type="scientific">Cupriavidus pauculus</name>
    <dbReference type="NCBI Taxonomy" id="82633"/>
    <lineage>
        <taxon>Bacteria</taxon>
        <taxon>Pseudomonadati</taxon>
        <taxon>Pseudomonadota</taxon>
        <taxon>Betaproteobacteria</taxon>
        <taxon>Burkholderiales</taxon>
        <taxon>Burkholderiaceae</taxon>
        <taxon>Cupriavidus</taxon>
    </lineage>
</organism>
<dbReference type="Pfam" id="PF06041">
    <property type="entry name" value="DUF924"/>
    <property type="match status" value="1"/>
</dbReference>
<dbReference type="InterPro" id="IPR011990">
    <property type="entry name" value="TPR-like_helical_dom_sf"/>
</dbReference>
<sequence>MSSADPRDTVPPAARAVLDFWFGLPGSPAWNTSRREWFTKSDAFDADIRERFLPAWQAAHDGAADDWSVTPAGACARVVLLDQFPRNMFRGDARSFATDGQALALARRMLADGWDRQLPTPWHRMFCYLPFEHAESLAEQDVSVGAFEALRDETGGQVDVVEWAIKHRDIVARFGRFPHRNAVLGRAGTAEELAFLEQPGSRF</sequence>